<comment type="caution">
    <text evidence="2">The sequence shown here is derived from an EMBL/GenBank/DDBJ whole genome shotgun (WGS) entry which is preliminary data.</text>
</comment>
<dbReference type="RefSeq" id="WP_111144833.1">
    <property type="nucleotide sequence ID" value="NZ_QKRB01000006.1"/>
</dbReference>
<feature type="transmembrane region" description="Helical" evidence="1">
    <location>
        <begin position="49"/>
        <end position="70"/>
    </location>
</feature>
<sequence>MFLAAEEATEAVAATASNFNTFDIFMLVFTLLIFLGFVRLLLARPRKNLFAIGFTFVSLATFLYVDYIMIFEVWMG</sequence>
<evidence type="ECO:0000313" key="2">
    <source>
        <dbReference type="EMBL" id="PZD97870.1"/>
    </source>
</evidence>
<dbReference type="EMBL" id="QKRB01000006">
    <property type="protein sequence ID" value="PZD97870.1"/>
    <property type="molecule type" value="Genomic_DNA"/>
</dbReference>
<keyword evidence="3" id="KW-1185">Reference proteome</keyword>
<dbReference type="AlphaFoldDB" id="A0A2W1LIR6"/>
<reference evidence="2 3" key="1">
    <citation type="submission" date="2018-06" db="EMBL/GenBank/DDBJ databases">
        <title>Paenibacillus imtechensis sp. nov.</title>
        <authorList>
            <person name="Pinnaka A.K."/>
            <person name="Singh H."/>
            <person name="Kaur M."/>
        </authorList>
    </citation>
    <scope>NUCLEOTIDE SEQUENCE [LARGE SCALE GENOMIC DNA]</scope>
    <source>
        <strain evidence="2 3">SMB1</strain>
    </source>
</reference>
<organism evidence="2 3">
    <name type="scientific">Paenibacillus sambharensis</name>
    <dbReference type="NCBI Taxonomy" id="1803190"/>
    <lineage>
        <taxon>Bacteria</taxon>
        <taxon>Bacillati</taxon>
        <taxon>Bacillota</taxon>
        <taxon>Bacilli</taxon>
        <taxon>Bacillales</taxon>
        <taxon>Paenibacillaceae</taxon>
        <taxon>Paenibacillus</taxon>
    </lineage>
</organism>
<accession>A0A2W1LIR6</accession>
<proteinExistence type="predicted"/>
<protein>
    <recommendedName>
        <fullName evidence="4">DUF2759 domain-containing protein</fullName>
    </recommendedName>
</protein>
<keyword evidence="1" id="KW-0812">Transmembrane</keyword>
<evidence type="ECO:0008006" key="4">
    <source>
        <dbReference type="Google" id="ProtNLM"/>
    </source>
</evidence>
<keyword evidence="1" id="KW-0472">Membrane</keyword>
<keyword evidence="1" id="KW-1133">Transmembrane helix</keyword>
<feature type="transmembrane region" description="Helical" evidence="1">
    <location>
        <begin position="24"/>
        <end position="42"/>
    </location>
</feature>
<gene>
    <name evidence="2" type="ORF">DNH61_01010</name>
</gene>
<dbReference type="OrthoDB" id="2679967at2"/>
<dbReference type="Proteomes" id="UP000249522">
    <property type="component" value="Unassembled WGS sequence"/>
</dbReference>
<evidence type="ECO:0000313" key="3">
    <source>
        <dbReference type="Proteomes" id="UP000249522"/>
    </source>
</evidence>
<evidence type="ECO:0000256" key="1">
    <source>
        <dbReference type="SAM" id="Phobius"/>
    </source>
</evidence>
<name>A0A2W1LIR6_9BACL</name>